<dbReference type="AlphaFoldDB" id="A0A813SL48"/>
<evidence type="ECO:0000256" key="1">
    <source>
        <dbReference type="SAM" id="Coils"/>
    </source>
</evidence>
<feature type="compositionally biased region" description="Polar residues" evidence="2">
    <location>
        <begin position="197"/>
        <end position="211"/>
    </location>
</feature>
<gene>
    <name evidence="3" type="ORF">GPM918_LOCUS3258</name>
    <name evidence="4" type="ORF">OVA965_LOCUS19289</name>
    <name evidence="5" type="ORF">SRO942_LOCUS3258</name>
    <name evidence="6" type="ORF">TMI583_LOCUS19297</name>
</gene>
<organism evidence="3 7">
    <name type="scientific">Didymodactylos carnosus</name>
    <dbReference type="NCBI Taxonomy" id="1234261"/>
    <lineage>
        <taxon>Eukaryota</taxon>
        <taxon>Metazoa</taxon>
        <taxon>Spiralia</taxon>
        <taxon>Gnathifera</taxon>
        <taxon>Rotifera</taxon>
        <taxon>Eurotatoria</taxon>
        <taxon>Bdelloidea</taxon>
        <taxon>Philodinida</taxon>
        <taxon>Philodinidae</taxon>
        <taxon>Didymodactylos</taxon>
    </lineage>
</organism>
<feature type="region of interest" description="Disordered" evidence="2">
    <location>
        <begin position="131"/>
        <end position="228"/>
    </location>
</feature>
<dbReference type="Proteomes" id="UP000677228">
    <property type="component" value="Unassembled WGS sequence"/>
</dbReference>
<evidence type="ECO:0000313" key="7">
    <source>
        <dbReference type="Proteomes" id="UP000663829"/>
    </source>
</evidence>
<proteinExistence type="predicted"/>
<feature type="coiled-coil region" evidence="1">
    <location>
        <begin position="2"/>
        <end position="82"/>
    </location>
</feature>
<sequence length="228" mass="26856">MVDASSSRFEEALNQYEECERNLKAFLKPYEDENEQLEIELEQLSGKRQKLLREKQTIQNNVENVKSNLNKLESKLKQYDEQLRLPKIRCDQLHSALSFLLSCANDSSSKEKQPDLQHYPELGLKIIKCKETETSDQNQKPLTNENSSNKRSRSTSVIRNNDHTDDQQKSTEQSVKQRKYNDVYHRSSDKHHRGESYHSSQRTNDHYQQQPHRPRARSSVATAHRFRK</sequence>
<dbReference type="Proteomes" id="UP000682733">
    <property type="component" value="Unassembled WGS sequence"/>
</dbReference>
<comment type="caution">
    <text evidence="3">The sequence shown here is derived from an EMBL/GenBank/DDBJ whole genome shotgun (WGS) entry which is preliminary data.</text>
</comment>
<dbReference type="EMBL" id="CAJOBA010009900">
    <property type="protein sequence ID" value="CAF3862187.1"/>
    <property type="molecule type" value="Genomic_DNA"/>
</dbReference>
<dbReference type="Gene3D" id="6.10.250.3110">
    <property type="match status" value="1"/>
</dbReference>
<dbReference type="EMBL" id="CAJOBC010000392">
    <property type="protein sequence ID" value="CAF3580653.1"/>
    <property type="molecule type" value="Genomic_DNA"/>
</dbReference>
<accession>A0A813SL48</accession>
<name>A0A813SL48_9BILA</name>
<dbReference type="Proteomes" id="UP000681722">
    <property type="component" value="Unassembled WGS sequence"/>
</dbReference>
<dbReference type="EMBL" id="CAJNOQ010000392">
    <property type="protein sequence ID" value="CAF0796051.1"/>
    <property type="molecule type" value="Genomic_DNA"/>
</dbReference>
<evidence type="ECO:0000313" key="6">
    <source>
        <dbReference type="EMBL" id="CAF3862187.1"/>
    </source>
</evidence>
<evidence type="ECO:0000256" key="2">
    <source>
        <dbReference type="SAM" id="MobiDB-lite"/>
    </source>
</evidence>
<dbReference type="Proteomes" id="UP000663829">
    <property type="component" value="Unassembled WGS sequence"/>
</dbReference>
<evidence type="ECO:0000313" key="4">
    <source>
        <dbReference type="EMBL" id="CAF1100934.1"/>
    </source>
</evidence>
<keyword evidence="7" id="KW-1185">Reference proteome</keyword>
<feature type="compositionally biased region" description="Basic and acidic residues" evidence="2">
    <location>
        <begin position="160"/>
        <end position="169"/>
    </location>
</feature>
<feature type="compositionally biased region" description="Basic and acidic residues" evidence="2">
    <location>
        <begin position="179"/>
        <end position="196"/>
    </location>
</feature>
<evidence type="ECO:0000313" key="5">
    <source>
        <dbReference type="EMBL" id="CAF3580653.1"/>
    </source>
</evidence>
<feature type="compositionally biased region" description="Polar residues" evidence="2">
    <location>
        <begin position="135"/>
        <end position="159"/>
    </location>
</feature>
<keyword evidence="1" id="KW-0175">Coiled coil</keyword>
<dbReference type="EMBL" id="CAJNOK010009884">
    <property type="protein sequence ID" value="CAF1100934.1"/>
    <property type="molecule type" value="Genomic_DNA"/>
</dbReference>
<protein>
    <submittedName>
        <fullName evidence="3">Uncharacterized protein</fullName>
    </submittedName>
</protein>
<evidence type="ECO:0000313" key="3">
    <source>
        <dbReference type="EMBL" id="CAF0796051.1"/>
    </source>
</evidence>
<reference evidence="3" key="1">
    <citation type="submission" date="2021-02" db="EMBL/GenBank/DDBJ databases">
        <authorList>
            <person name="Nowell W R."/>
        </authorList>
    </citation>
    <scope>NUCLEOTIDE SEQUENCE</scope>
</reference>